<dbReference type="InterPro" id="IPR003593">
    <property type="entry name" value="AAA+_ATPase"/>
</dbReference>
<dbReference type="FunFam" id="2.60.40.150:FF:000133">
    <property type="entry name" value="Pre-mRNA splicing helicase, putative"/>
    <property type="match status" value="1"/>
</dbReference>
<dbReference type="InterPro" id="IPR050474">
    <property type="entry name" value="Hel308_SKI2-like"/>
</dbReference>
<feature type="compositionally biased region" description="Acidic residues" evidence="10">
    <location>
        <begin position="266"/>
        <end position="279"/>
    </location>
</feature>
<dbReference type="GO" id="GO:0000393">
    <property type="term" value="P:spliceosomal conformational changes to generate catalytic conformation"/>
    <property type="evidence" value="ECO:0007669"/>
    <property type="project" value="UniProtKB-ARBA"/>
</dbReference>
<dbReference type="InterPro" id="IPR036388">
    <property type="entry name" value="WH-like_DNA-bd_sf"/>
</dbReference>
<dbReference type="InterPro" id="IPR004179">
    <property type="entry name" value="Sec63-dom"/>
</dbReference>
<evidence type="ECO:0000256" key="7">
    <source>
        <dbReference type="ARBA" id="ARBA00022840"/>
    </source>
</evidence>
<comment type="caution">
    <text evidence="13">The sequence shown here is derived from an EMBL/GenBank/DDBJ whole genome shotgun (WGS) entry which is preliminary data.</text>
</comment>
<evidence type="ECO:0000259" key="12">
    <source>
        <dbReference type="PROSITE" id="PS51194"/>
    </source>
</evidence>
<dbReference type="OrthoDB" id="5575at2759"/>
<dbReference type="FunFam" id="2.60.40.150:FF:000004">
    <property type="entry name" value="RNA helicase, activating signal cointegrator 1"/>
    <property type="match status" value="1"/>
</dbReference>
<feature type="region of interest" description="Disordered" evidence="10">
    <location>
        <begin position="228"/>
        <end position="279"/>
    </location>
</feature>
<keyword evidence="14" id="KW-1185">Reference proteome</keyword>
<evidence type="ECO:0000256" key="4">
    <source>
        <dbReference type="ARBA" id="ARBA00022741"/>
    </source>
</evidence>
<dbReference type="GO" id="GO:0003678">
    <property type="term" value="F:DNA helicase activity"/>
    <property type="evidence" value="ECO:0007669"/>
    <property type="project" value="TreeGrafter"/>
</dbReference>
<dbReference type="CDD" id="cd18021">
    <property type="entry name" value="DEXHc_Brr2_2"/>
    <property type="match status" value="1"/>
</dbReference>
<dbReference type="InterPro" id="IPR027417">
    <property type="entry name" value="P-loop_NTPase"/>
</dbReference>
<keyword evidence="7" id="KW-0067">ATP-binding</keyword>
<dbReference type="PANTHER" id="PTHR47961:SF4">
    <property type="entry name" value="ACTIVATING SIGNAL COINTEGRATOR 1 COMPLEX SUBUNIT 3"/>
    <property type="match status" value="1"/>
</dbReference>
<dbReference type="FunFam" id="3.40.50.300:FF:000368">
    <property type="entry name" value="U5 small nuclear ribonucleoprotein 200 kDa helicase"/>
    <property type="match status" value="1"/>
</dbReference>
<feature type="region of interest" description="Disordered" evidence="10">
    <location>
        <begin position="1"/>
        <end position="94"/>
    </location>
</feature>
<dbReference type="FunFam" id="1.10.150.20:FF:000004">
    <property type="entry name" value="U5 small nuclear ribonucleoprotein helicase"/>
    <property type="match status" value="1"/>
</dbReference>
<dbReference type="SUPFAM" id="SSF81296">
    <property type="entry name" value="E set domains"/>
    <property type="match status" value="1"/>
</dbReference>
<feature type="region of interest" description="Disordered" evidence="10">
    <location>
        <begin position="426"/>
        <end position="453"/>
    </location>
</feature>
<feature type="domain" description="Helicase ATP-binding" evidence="11">
    <location>
        <begin position="1393"/>
        <end position="1569"/>
    </location>
</feature>
<dbReference type="FunFam" id="1.10.10.10:FF:000024">
    <property type="entry name" value="U5 small nuclear ribonucleoprotein helicase"/>
    <property type="match status" value="1"/>
</dbReference>
<dbReference type="STRING" id="1754190.A0A1Y2ENA2"/>
<keyword evidence="6" id="KW-0347">Helicase</keyword>
<dbReference type="InterPro" id="IPR036390">
    <property type="entry name" value="WH_DNA-bd_sf"/>
</dbReference>
<evidence type="ECO:0000256" key="1">
    <source>
        <dbReference type="ARBA" id="ARBA00004123"/>
    </source>
</evidence>
<dbReference type="GO" id="GO:0005682">
    <property type="term" value="C:U5 snRNP"/>
    <property type="evidence" value="ECO:0007669"/>
    <property type="project" value="UniProtKB-ARBA"/>
</dbReference>
<evidence type="ECO:0000256" key="5">
    <source>
        <dbReference type="ARBA" id="ARBA00022801"/>
    </source>
</evidence>
<evidence type="ECO:0000256" key="9">
    <source>
        <dbReference type="ARBA" id="ARBA00047984"/>
    </source>
</evidence>
<dbReference type="GO" id="GO:0000712">
    <property type="term" value="P:resolution of meiotic recombination intermediates"/>
    <property type="evidence" value="ECO:0007669"/>
    <property type="project" value="TreeGrafter"/>
</dbReference>
<dbReference type="PIRSF" id="PIRSF039073">
    <property type="entry name" value="BRR2"/>
    <property type="match status" value="1"/>
</dbReference>
<dbReference type="GO" id="GO:0003724">
    <property type="term" value="F:RNA helicase activity"/>
    <property type="evidence" value="ECO:0007669"/>
    <property type="project" value="UniProtKB-EC"/>
</dbReference>
<feature type="region of interest" description="Disordered" evidence="10">
    <location>
        <begin position="2212"/>
        <end position="2243"/>
    </location>
</feature>
<dbReference type="PROSITE" id="PS51194">
    <property type="entry name" value="HELICASE_CTER"/>
    <property type="match status" value="2"/>
</dbReference>
<dbReference type="Pfam" id="PF18149">
    <property type="entry name" value="Helicase_PWI"/>
    <property type="match status" value="1"/>
</dbReference>
<dbReference type="SUPFAM" id="SSF158702">
    <property type="entry name" value="Sec63 N-terminal domain-like"/>
    <property type="match status" value="2"/>
</dbReference>
<evidence type="ECO:0000256" key="10">
    <source>
        <dbReference type="SAM" id="MobiDB-lite"/>
    </source>
</evidence>
<dbReference type="InterPro" id="IPR014756">
    <property type="entry name" value="Ig_E-set"/>
</dbReference>
<dbReference type="GO" id="GO:0005524">
    <property type="term" value="F:ATP binding"/>
    <property type="evidence" value="ECO:0007669"/>
    <property type="project" value="UniProtKB-KW"/>
</dbReference>
<feature type="compositionally biased region" description="Acidic residues" evidence="10">
    <location>
        <begin position="228"/>
        <end position="253"/>
    </location>
</feature>
<dbReference type="Proteomes" id="UP000193920">
    <property type="component" value="Unassembled WGS sequence"/>
</dbReference>
<organism evidence="13 14">
    <name type="scientific">Neocallimastix californiae</name>
    <dbReference type="NCBI Taxonomy" id="1754190"/>
    <lineage>
        <taxon>Eukaryota</taxon>
        <taxon>Fungi</taxon>
        <taxon>Fungi incertae sedis</taxon>
        <taxon>Chytridiomycota</taxon>
        <taxon>Chytridiomycota incertae sedis</taxon>
        <taxon>Neocallimastigomycetes</taxon>
        <taxon>Neocallimastigales</taxon>
        <taxon>Neocallimastigaceae</taxon>
        <taxon>Neocallimastix</taxon>
    </lineage>
</organism>
<dbReference type="PANTHER" id="PTHR47961">
    <property type="entry name" value="DNA POLYMERASE THETA, PUTATIVE (AFU_ORTHOLOGUE AFUA_1G05260)-RELATED"/>
    <property type="match status" value="1"/>
</dbReference>
<dbReference type="FunFam" id="3.40.50.300:FF:000062">
    <property type="entry name" value="U5 small nuclear ribonucleoprotein helicase"/>
    <property type="match status" value="1"/>
</dbReference>
<feature type="compositionally biased region" description="Polar residues" evidence="10">
    <location>
        <begin position="1"/>
        <end position="20"/>
    </location>
</feature>
<dbReference type="GO" id="GO:0016787">
    <property type="term" value="F:hydrolase activity"/>
    <property type="evidence" value="ECO:0007669"/>
    <property type="project" value="UniProtKB-KW"/>
</dbReference>
<keyword evidence="8" id="KW-0539">Nucleus</keyword>
<dbReference type="InterPro" id="IPR048863">
    <property type="entry name" value="BRR2_plug"/>
</dbReference>
<reference evidence="13 14" key="1">
    <citation type="submission" date="2016-08" db="EMBL/GenBank/DDBJ databases">
        <title>A Parts List for Fungal Cellulosomes Revealed by Comparative Genomics.</title>
        <authorList>
            <consortium name="DOE Joint Genome Institute"/>
            <person name="Haitjema C.H."/>
            <person name="Gilmore S.P."/>
            <person name="Henske J.K."/>
            <person name="Solomon K.V."/>
            <person name="De Groot R."/>
            <person name="Kuo A."/>
            <person name="Mondo S.J."/>
            <person name="Salamov A.A."/>
            <person name="Labutti K."/>
            <person name="Zhao Z."/>
            <person name="Chiniquy J."/>
            <person name="Barry K."/>
            <person name="Brewer H.M."/>
            <person name="Purvine S.O."/>
            <person name="Wright A.T."/>
            <person name="Boxma B."/>
            <person name="Van Alen T."/>
            <person name="Hackstein J.H."/>
            <person name="Baker S.E."/>
            <person name="Grigoriev I.V."/>
            <person name="O'Malley M.A."/>
        </authorList>
    </citation>
    <scope>NUCLEOTIDE SEQUENCE [LARGE SCALE GENOMIC DNA]</scope>
    <source>
        <strain evidence="13 14">G1</strain>
    </source>
</reference>
<dbReference type="FunFam" id="1.10.10.10:FF:000012">
    <property type="entry name" value="U5 small nuclear ribonucleoprotein helicase"/>
    <property type="match status" value="1"/>
</dbReference>
<keyword evidence="3" id="KW-0677">Repeat</keyword>
<feature type="domain" description="Helicase C-terminal" evidence="12">
    <location>
        <begin position="1599"/>
        <end position="1804"/>
    </location>
</feature>
<evidence type="ECO:0000256" key="2">
    <source>
        <dbReference type="ARBA" id="ARBA00012552"/>
    </source>
</evidence>
<comment type="catalytic activity">
    <reaction evidence="9">
        <text>ATP + H2O = ADP + phosphate + H(+)</text>
        <dbReference type="Rhea" id="RHEA:13065"/>
        <dbReference type="ChEBI" id="CHEBI:15377"/>
        <dbReference type="ChEBI" id="CHEBI:15378"/>
        <dbReference type="ChEBI" id="CHEBI:30616"/>
        <dbReference type="ChEBI" id="CHEBI:43474"/>
        <dbReference type="ChEBI" id="CHEBI:456216"/>
        <dbReference type="EC" id="3.6.4.13"/>
    </reaction>
</comment>
<evidence type="ECO:0000313" key="14">
    <source>
        <dbReference type="Proteomes" id="UP000193920"/>
    </source>
</evidence>
<dbReference type="Pfam" id="PF02889">
    <property type="entry name" value="Sec63"/>
    <property type="match status" value="2"/>
</dbReference>
<feature type="compositionally biased region" description="Acidic residues" evidence="10">
    <location>
        <begin position="2215"/>
        <end position="2232"/>
    </location>
</feature>
<dbReference type="Pfam" id="PF21188">
    <property type="entry name" value="BRR2_plug"/>
    <property type="match status" value="1"/>
</dbReference>
<dbReference type="InterPro" id="IPR057842">
    <property type="entry name" value="WH_MER3"/>
</dbReference>
<dbReference type="InterPro" id="IPR035892">
    <property type="entry name" value="C2_domain_sf"/>
</dbReference>
<sequence length="2243" mass="257189">MAENIQKQTQYQYTANSNLVLQADRSSLPRRNQEPSGEPESLWGKINPKDFGDRAQRTFNEEKEKRDKRRKEREEKRKQKGYSSLDSLERPKKKKKESLFLGHEDILSATNNFEGLSYQPKTKETQQAYEFLLSFIQKNLGDIQQDVLRDATDEVISILKDVNLKDFDKKKNIEEIIGELSSDQFARLVNLGKQITDYNQDQNENLNDEDGMARDTAIDEEYGVAVVFDEDEDLQDDEDEIRDDDSVDSEEGQETTTDMFLKTATGDDESEQEGDEEGDDFTTVIHTESKMNFNGSGSNEPEAVQPHDVDAFWLQRKISTYYHDAHTAQEKTSQTFNILSSAADPRDCENELMNLFDYDNFELVKLLTRNRDVIVYCTKLARATPVERIGIEKEMSENGKEYILKQLSDAPTQKIEEKHRKGVVEDSMELDNKPNKPLPPSASATVSAGVKSKGKTLAPKQNIDIESLIFTQGNHLMSNKKCKLPNGSFKRSNGNYEEIHIPAPKPKKFEDDEKLIPISELPEWARPGFPNAQSLNRVQSRVYPTAFSSDENLLLCAPTGAGKTNVAMLTILREINKNRNPKTGEINMDSFKIVYVAPMKALVQEMVGNFSSRLKHFNIKVAELTGDRQLTKQQITETQIIVTTPEKWDIITRKGSDKSYTNLVRLLIIDEIHLLHDERGPVLESIVSRTLRQIEQTQEYVRLVGLSATLPNYVDVATFLRVDLKTGLFFFDNSYRPCPLNQQYIGISEKKAIKRYHLMNEITYDKVMESVGKEQILIFTHSRKETARTAKIIRDMAIEKDTIGQILKNDSASQEILQSESATVKNEDLKDILPYGFAIHHAGMTRADRTLVEDLFTDGYVKVLVSTATLAWGVNLPAHTVIIKGTQVYSPEKGSWVELSPQDILQMLGRAGRPQYDVNGEGIIITSQTELQYYLSLLNQQLPIESQFMKRLADNLNAEVVLGTIRNRDDAVQWLGYTYLYVRMLRNPGLYGISQEELEEDPFLEQKRIDLIHSAAITLDKCNLIKYDKKLGKIQVTELGRIASHYYISHNSMSIYNQHLKPMMSIVDLFRVFALSDEFKYIPVREEEKLELQKLLERVPIPVKESVEEPTAKTNVLLQAYISQLKLEGFALMADMVYITQSAGRILRAIFEICLKREWAQLSRKALELCKMVTHRIWLSMNPLRQFKDIPYDIIKRLEKKEFSWDRYYDLNPQELGELAHLPKAGKLIYKYVHQFPKLELEAHVQPITRSLLRIELTITPDFQFDPKVHEGAAEPFWILVEDVDSEHILFQDIFILKEQYAEEDHTITFTVPLFDPLPPNYFISVISDRWLHSETRLPVSFRHLILPEKYPPHTDLLDLQPLPVSSLKNPEYEAIYNKELKYFNPIQTQVFKTLYNTDDNTFIGASAGSGKTICAEFALLRLWAINPKARCVYVAPYEEIVDQKAREWKSKMGNLLGGKNIVVLTGETAADLKLLEKGDIIFSTPQKWDMLSRRWKQRRNIQTIGLFIMDEIHFIGSDIGPVIEVIVSRMRYISVQTGNKIRIVTLGASLANARDLGEWIGANSHSIYNFQPNIRPVPLEIYIQGYSIPHFASLMIAMTKPTYLAITAGEDQPALVFVPSRKQCCLTAVDLLTLCTSDGDESKFLHCKPEEIEPFVEKISDKTLKETIARGIGFYHEALSKSDKQTVEHLFHAGAIQVVVASRETSWEIDIRSSLVVIMGTQYYAGKEHRYVDYPVIDVLQMMGRACKPSNSESGRCYLMCQSVKKDFYKKFLYEALPVESHLNHFLHDHFNAEIVTKTIENKQDAVDYLTWTFLYRRMSLNPNYYGLQGVTHRHISDYLSELVENTLFDLQKSKCITIEDDMDISPLNLGMVASYYYINYVTIEMFSMSLSENTRFKGLMEILSAAAEFEDIPIRHREDTVIRRIYEHCPVKYSNVNFHDSHTKTNILLQAHFSRLQLPPDLEFDQKLILNKIIPLIQAAVDVISSNGWLTTALNCMELCQMCVQAVWNHDSPLKQIPFFTKDVIKRCEDADAGESVFDIMEMEDDVRNKCLKMNNKQLAEVARYVNRYPNVDLSFEIVDKDEIVAGESVTLKILLERDEEEEDSEEESEGEEGKMDVDGKKSKQPKVKPDVGPVIAPYYPGKKDEGWWIVVGDPKTKQLVAIKRTTLQYHSSFKLEFIAPEEPGKYNYTLYLLCDAYMGDDQEYPVKFNVLEGEDDSEEGSEEEEEEGSDDAKEDKMDED</sequence>
<dbReference type="FunFam" id="1.10.3380.10:FF:000002">
    <property type="entry name" value="Activating signal cointegrator 1 complex subunit 3"/>
    <property type="match status" value="1"/>
</dbReference>
<keyword evidence="4" id="KW-0547">Nucleotide-binding</keyword>
<dbReference type="FunFam" id="3.40.50.300:FF:000102">
    <property type="entry name" value="RNA helicase, activating signal cointegrator 1"/>
    <property type="match status" value="1"/>
</dbReference>
<dbReference type="FunFam" id="1.10.150.20:FF:000013">
    <property type="entry name" value="U5 small nuclear ribonucleoprotein kDa helicase"/>
    <property type="match status" value="1"/>
</dbReference>
<dbReference type="SMART" id="SM00973">
    <property type="entry name" value="Sec63"/>
    <property type="match status" value="2"/>
</dbReference>
<dbReference type="SMART" id="SM00490">
    <property type="entry name" value="HELICc"/>
    <property type="match status" value="2"/>
</dbReference>
<feature type="region of interest" description="Disordered" evidence="10">
    <location>
        <begin position="2098"/>
        <end position="2130"/>
    </location>
</feature>
<feature type="domain" description="Helicase ATP-binding" evidence="11">
    <location>
        <begin position="544"/>
        <end position="728"/>
    </location>
</feature>
<dbReference type="InterPro" id="IPR014001">
    <property type="entry name" value="Helicase_ATP-bd"/>
</dbReference>
<dbReference type="EC" id="3.6.4.13" evidence="2"/>
<dbReference type="EMBL" id="MCOG01000040">
    <property type="protein sequence ID" value="ORY72325.1"/>
    <property type="molecule type" value="Genomic_DNA"/>
</dbReference>
<feature type="compositionally biased region" description="Basic and acidic residues" evidence="10">
    <location>
        <begin position="2114"/>
        <end position="2124"/>
    </location>
</feature>
<dbReference type="CDD" id="cd18795">
    <property type="entry name" value="SF2_C_Ski2"/>
    <property type="match status" value="2"/>
</dbReference>
<name>A0A1Y2ENA2_9FUNG</name>
<dbReference type="GO" id="GO:0003676">
    <property type="term" value="F:nucleic acid binding"/>
    <property type="evidence" value="ECO:0007669"/>
    <property type="project" value="InterPro"/>
</dbReference>
<gene>
    <name evidence="13" type="ORF">LY90DRAFT_667201</name>
</gene>
<dbReference type="Gene3D" id="1.10.3380.10">
    <property type="entry name" value="Sec63 N-terminal domain-like domain"/>
    <property type="match status" value="2"/>
</dbReference>
<evidence type="ECO:0000256" key="8">
    <source>
        <dbReference type="ARBA" id="ARBA00023242"/>
    </source>
</evidence>
<dbReference type="CDD" id="cd18019">
    <property type="entry name" value="DEXHc_Brr2_1"/>
    <property type="match status" value="1"/>
</dbReference>
<dbReference type="SUPFAM" id="SSF46785">
    <property type="entry name" value="Winged helix' DNA-binding domain"/>
    <property type="match status" value="2"/>
</dbReference>
<dbReference type="Pfam" id="PF23445">
    <property type="entry name" value="WHD_SNRNP200"/>
    <property type="match status" value="2"/>
</dbReference>
<evidence type="ECO:0000256" key="6">
    <source>
        <dbReference type="ARBA" id="ARBA00022806"/>
    </source>
</evidence>
<dbReference type="Pfam" id="PF00270">
    <property type="entry name" value="DEAD"/>
    <property type="match status" value="2"/>
</dbReference>
<dbReference type="SMART" id="SM00382">
    <property type="entry name" value="AAA"/>
    <property type="match status" value="1"/>
</dbReference>
<feature type="compositionally biased region" description="Basic and acidic residues" evidence="10">
    <location>
        <begin position="2233"/>
        <end position="2243"/>
    </location>
</feature>
<dbReference type="Gene3D" id="1.10.10.10">
    <property type="entry name" value="Winged helix-like DNA-binding domain superfamily/Winged helix DNA-binding domain"/>
    <property type="match status" value="2"/>
</dbReference>
<feature type="compositionally biased region" description="Acidic residues" evidence="10">
    <location>
        <begin position="2100"/>
        <end position="2113"/>
    </location>
</feature>
<proteinExistence type="predicted"/>
<dbReference type="FunFam" id="3.40.50.300:FF:000254">
    <property type="entry name" value="U5 small nuclear ribonucleoprotein helicase"/>
    <property type="match status" value="1"/>
</dbReference>
<dbReference type="FunFam" id="1.10.3380.10:FF:000001">
    <property type="entry name" value="U5 small nuclear ribonucleoprotein helicase"/>
    <property type="match status" value="1"/>
</dbReference>
<keyword evidence="5" id="KW-0378">Hydrolase</keyword>
<accession>A0A1Y2ENA2</accession>
<dbReference type="Gene3D" id="1.10.150.20">
    <property type="entry name" value="5' to 3' exonuclease, C-terminal subdomain"/>
    <property type="match status" value="2"/>
</dbReference>
<evidence type="ECO:0000256" key="3">
    <source>
        <dbReference type="ARBA" id="ARBA00022737"/>
    </source>
</evidence>
<dbReference type="PROSITE" id="PS51192">
    <property type="entry name" value="HELICASE_ATP_BIND_1"/>
    <property type="match status" value="2"/>
</dbReference>
<dbReference type="Gene3D" id="2.60.40.150">
    <property type="entry name" value="C2 domain"/>
    <property type="match status" value="2"/>
</dbReference>
<dbReference type="InterPro" id="IPR041094">
    <property type="entry name" value="Brr2_helicase_PWI"/>
</dbReference>
<dbReference type="Gene3D" id="3.40.50.300">
    <property type="entry name" value="P-loop containing nucleotide triphosphate hydrolases"/>
    <property type="match status" value="4"/>
</dbReference>
<dbReference type="InterPro" id="IPR011545">
    <property type="entry name" value="DEAD/DEAH_box_helicase_dom"/>
</dbReference>
<dbReference type="SMART" id="SM00487">
    <property type="entry name" value="DEXDc"/>
    <property type="match status" value="2"/>
</dbReference>
<dbReference type="InterPro" id="IPR001650">
    <property type="entry name" value="Helicase_C-like"/>
</dbReference>
<evidence type="ECO:0000313" key="13">
    <source>
        <dbReference type="EMBL" id="ORY72325.1"/>
    </source>
</evidence>
<feature type="compositionally biased region" description="Basic and acidic residues" evidence="10">
    <location>
        <begin position="47"/>
        <end position="65"/>
    </location>
</feature>
<comment type="subcellular location">
    <subcellularLocation>
        <location evidence="1">Nucleus</location>
    </subcellularLocation>
</comment>
<feature type="domain" description="Helicase C-terminal" evidence="12">
    <location>
        <begin position="763"/>
        <end position="973"/>
    </location>
</feature>
<protein>
    <recommendedName>
        <fullName evidence="2">RNA helicase</fullName>
        <ecNumber evidence="2">3.6.4.13</ecNumber>
    </recommendedName>
</protein>
<dbReference type="SUPFAM" id="SSF52540">
    <property type="entry name" value="P-loop containing nucleoside triphosphate hydrolases"/>
    <property type="match status" value="3"/>
</dbReference>
<evidence type="ECO:0000259" key="11">
    <source>
        <dbReference type="PROSITE" id="PS51192"/>
    </source>
</evidence>
<dbReference type="Pfam" id="PF00271">
    <property type="entry name" value="Helicase_C"/>
    <property type="match status" value="1"/>
</dbReference>